<evidence type="ECO:0000313" key="2">
    <source>
        <dbReference type="Proteomes" id="UP000031532"/>
    </source>
</evidence>
<dbReference type="RefSeq" id="WP_039714065.1">
    <property type="nucleotide sequence ID" value="NZ_JTJC03000006.1"/>
</dbReference>
<evidence type="ECO:0000313" key="1">
    <source>
        <dbReference type="EMBL" id="NHC36909.1"/>
    </source>
</evidence>
<dbReference type="Proteomes" id="UP000031532">
    <property type="component" value="Unassembled WGS sequence"/>
</dbReference>
<sequence>MNKPLPIVDSMPPWVYESLAAFDGTVKSWLEMTTSLKAEIEDINAQIRIAIEDSRFGHKAIDSEWLSKAWGALRRKRSQLNLLKLWANSYYPGGVNKRNLDEEQGIAKVVPLQKPSQLEDTDQDKLLKSLQRETKWLRRQLAELAEIVFRSDLQLLPEQSDKLIYMLATLKELDRQ</sequence>
<dbReference type="AlphaFoldDB" id="A0A9X5E857"/>
<organism evidence="1 2">
    <name type="scientific">Scytonema millei VB511283</name>
    <dbReference type="NCBI Taxonomy" id="1245923"/>
    <lineage>
        <taxon>Bacteria</taxon>
        <taxon>Bacillati</taxon>
        <taxon>Cyanobacteriota</taxon>
        <taxon>Cyanophyceae</taxon>
        <taxon>Nostocales</taxon>
        <taxon>Scytonemataceae</taxon>
        <taxon>Scytonema</taxon>
    </lineage>
</organism>
<gene>
    <name evidence="1" type="ORF">QH73_0020105</name>
</gene>
<protein>
    <submittedName>
        <fullName evidence="1">Uncharacterized protein</fullName>
    </submittedName>
</protein>
<name>A0A9X5E857_9CYAN</name>
<proteinExistence type="predicted"/>
<keyword evidence="2" id="KW-1185">Reference proteome</keyword>
<reference evidence="1 2" key="1">
    <citation type="journal article" date="2015" name="Genome Announc.">
        <title>Draft Genome Sequence of the Terrestrial Cyanobacterium Scytonema millei VB511283, Isolated from Eastern India.</title>
        <authorList>
            <person name="Sen D."/>
            <person name="Chandrababunaidu M.M."/>
            <person name="Singh D."/>
            <person name="Sanghi N."/>
            <person name="Ghorai A."/>
            <person name="Mishra G.P."/>
            <person name="Madduluri M."/>
            <person name="Adhikary S.P."/>
            <person name="Tripathy S."/>
        </authorList>
    </citation>
    <scope>NUCLEOTIDE SEQUENCE [LARGE SCALE GENOMIC DNA]</scope>
    <source>
        <strain evidence="1 2">VB511283</strain>
    </source>
</reference>
<comment type="caution">
    <text evidence="1">The sequence shown here is derived from an EMBL/GenBank/DDBJ whole genome shotgun (WGS) entry which is preliminary data.</text>
</comment>
<accession>A0A9X5E857</accession>
<dbReference type="EMBL" id="JTJC03000006">
    <property type="protein sequence ID" value="NHC36909.1"/>
    <property type="molecule type" value="Genomic_DNA"/>
</dbReference>